<dbReference type="RefSeq" id="WP_303305215.1">
    <property type="nucleotide sequence ID" value="NZ_JAODOP010000004.1"/>
</dbReference>
<evidence type="ECO:0000313" key="10">
    <source>
        <dbReference type="Proteomes" id="UP001337305"/>
    </source>
</evidence>
<comment type="subcellular location">
    <subcellularLocation>
        <location evidence="1">Cell outer membrane</location>
    </subcellularLocation>
</comment>
<organism evidence="9 10">
    <name type="scientific">Flavivirga spongiicola</name>
    <dbReference type="NCBI Taxonomy" id="421621"/>
    <lineage>
        <taxon>Bacteria</taxon>
        <taxon>Pseudomonadati</taxon>
        <taxon>Bacteroidota</taxon>
        <taxon>Flavobacteriia</taxon>
        <taxon>Flavobacteriales</taxon>
        <taxon>Flavobacteriaceae</taxon>
        <taxon>Flavivirga</taxon>
    </lineage>
</organism>
<evidence type="ECO:0000259" key="7">
    <source>
        <dbReference type="Pfam" id="PF07980"/>
    </source>
</evidence>
<feature type="signal peptide" evidence="6">
    <location>
        <begin position="1"/>
        <end position="22"/>
    </location>
</feature>
<dbReference type="Gene3D" id="1.25.40.390">
    <property type="match status" value="1"/>
</dbReference>
<dbReference type="InterPro" id="IPR012944">
    <property type="entry name" value="SusD_RagB_dom"/>
</dbReference>
<dbReference type="EMBL" id="JAODOP010000004">
    <property type="protein sequence ID" value="MEF3832847.1"/>
    <property type="molecule type" value="Genomic_DNA"/>
</dbReference>
<feature type="chain" id="PRO_5046159358" evidence="6">
    <location>
        <begin position="23"/>
        <end position="567"/>
    </location>
</feature>
<dbReference type="SUPFAM" id="SSF48452">
    <property type="entry name" value="TPR-like"/>
    <property type="match status" value="1"/>
</dbReference>
<dbReference type="PROSITE" id="PS51257">
    <property type="entry name" value="PROKAR_LIPOPROTEIN"/>
    <property type="match status" value="1"/>
</dbReference>
<dbReference type="Pfam" id="PF14322">
    <property type="entry name" value="SusD-like_3"/>
    <property type="match status" value="1"/>
</dbReference>
<evidence type="ECO:0000313" key="9">
    <source>
        <dbReference type="EMBL" id="MEF3832847.1"/>
    </source>
</evidence>
<evidence type="ECO:0000256" key="1">
    <source>
        <dbReference type="ARBA" id="ARBA00004442"/>
    </source>
</evidence>
<gene>
    <name evidence="9" type="ORF">N1F79_06880</name>
</gene>
<protein>
    <submittedName>
        <fullName evidence="9">RagB/SusD family nutrient uptake outer membrane protein</fullName>
    </submittedName>
</protein>
<evidence type="ECO:0000256" key="4">
    <source>
        <dbReference type="ARBA" id="ARBA00023136"/>
    </source>
</evidence>
<evidence type="ECO:0000256" key="3">
    <source>
        <dbReference type="ARBA" id="ARBA00022729"/>
    </source>
</evidence>
<evidence type="ECO:0000256" key="6">
    <source>
        <dbReference type="SAM" id="SignalP"/>
    </source>
</evidence>
<proteinExistence type="inferred from homology"/>
<comment type="caution">
    <text evidence="9">The sequence shown here is derived from an EMBL/GenBank/DDBJ whole genome shotgun (WGS) entry which is preliminary data.</text>
</comment>
<keyword evidence="5" id="KW-0998">Cell outer membrane</keyword>
<keyword evidence="10" id="KW-1185">Reference proteome</keyword>
<evidence type="ECO:0000256" key="5">
    <source>
        <dbReference type="ARBA" id="ARBA00023237"/>
    </source>
</evidence>
<dbReference type="Pfam" id="PF07980">
    <property type="entry name" value="SusD_RagB"/>
    <property type="match status" value="1"/>
</dbReference>
<dbReference type="InterPro" id="IPR011990">
    <property type="entry name" value="TPR-like_helical_dom_sf"/>
</dbReference>
<feature type="domain" description="SusD-like N-terminal" evidence="8">
    <location>
        <begin position="36"/>
        <end position="218"/>
    </location>
</feature>
<accession>A0ABU7XQ42</accession>
<comment type="similarity">
    <text evidence="2">Belongs to the SusD family.</text>
</comment>
<evidence type="ECO:0000259" key="8">
    <source>
        <dbReference type="Pfam" id="PF14322"/>
    </source>
</evidence>
<feature type="domain" description="RagB/SusD" evidence="7">
    <location>
        <begin position="290"/>
        <end position="567"/>
    </location>
</feature>
<sequence length="567" mass="64476">MKKNKIILLVSLIGLFVWQSCSNDILEEVPATSYSDSNFYSTEEGLKAGILGVYAQTQKMYDNYMSVPVMLGTDIAATRYASEYIATFDYFTYTSDENAIYHAWIQYYNGISRSNIIIKSAENSGVDDAVKQRVIAEGKFLRAWFYFRMVQLWGPVPLTLEVSNEEIPRSSVGEIYAQIVKDLIEATANEPLPLTKDATEPGRVTHHAAKTLLGKVYLTMASTKKYAKVDDLLSQVGKEEYGYSSIPESSSELYNKSKAVLNEVINSGTYALLDKYKDNFSIANKNMNSESIWEVQFSKENPSQFTKWMGMATWFPWKWPEAGWGGAGNVAPTPSFMSYYKKGDRRFYWNNPPWRISMINGAEYDQLIDWEDDLDLVVGGQYINHFYWGMGITKYRWTEKWNEWSPYDGVNTPNNGIVLRYADVLLMYAEADLEANGGIASQTAVDLVNDIRNRARQFNDETATGFSPNVAESSTPEFSNYTSGSLDLDAIMLERAFELCYEHHRKFDLLRTNRLQAATQSRLPANPGVGYYSGAFNFNDYRLLWPIPQTEIDIVSDKEGLFQNTGY</sequence>
<dbReference type="InterPro" id="IPR033985">
    <property type="entry name" value="SusD-like_N"/>
</dbReference>
<name>A0ABU7XQ42_9FLAO</name>
<keyword evidence="3 6" id="KW-0732">Signal</keyword>
<dbReference type="Proteomes" id="UP001337305">
    <property type="component" value="Unassembled WGS sequence"/>
</dbReference>
<keyword evidence="4" id="KW-0472">Membrane</keyword>
<evidence type="ECO:0000256" key="2">
    <source>
        <dbReference type="ARBA" id="ARBA00006275"/>
    </source>
</evidence>
<reference evidence="9 10" key="1">
    <citation type="submission" date="2022-09" db="EMBL/GenBank/DDBJ databases">
        <title>Genome sequencing of Flavivirga sp. MEBiC05379.</title>
        <authorList>
            <person name="Oh H.-M."/>
            <person name="Kwon K.K."/>
            <person name="Park M.J."/>
            <person name="Yang S.-H."/>
        </authorList>
    </citation>
    <scope>NUCLEOTIDE SEQUENCE [LARGE SCALE GENOMIC DNA]</scope>
    <source>
        <strain evidence="9 10">MEBiC05379</strain>
    </source>
</reference>